<evidence type="ECO:0000313" key="6">
    <source>
        <dbReference type="Proteomes" id="UP000092460"/>
    </source>
</evidence>
<evidence type="ECO:0000256" key="3">
    <source>
        <dbReference type="PROSITE-ProRule" id="PRU00175"/>
    </source>
</evidence>
<feature type="domain" description="RING-type" evidence="4">
    <location>
        <begin position="83"/>
        <end position="124"/>
    </location>
</feature>
<evidence type="ECO:0000259" key="4">
    <source>
        <dbReference type="PROSITE" id="PS50089"/>
    </source>
</evidence>
<evidence type="ECO:0000256" key="1">
    <source>
        <dbReference type="ARBA" id="ARBA00022771"/>
    </source>
</evidence>
<dbReference type="SUPFAM" id="SSF57850">
    <property type="entry name" value="RING/U-box"/>
    <property type="match status" value="2"/>
</dbReference>
<dbReference type="PROSITE" id="PS50089">
    <property type="entry name" value="ZF_RING_2"/>
    <property type="match status" value="2"/>
</dbReference>
<feature type="domain" description="RING-type" evidence="4">
    <location>
        <begin position="252"/>
        <end position="293"/>
    </location>
</feature>
<dbReference type="InterPro" id="IPR001841">
    <property type="entry name" value="Znf_RING"/>
</dbReference>
<dbReference type="Proteomes" id="UP000092460">
    <property type="component" value="Unassembled WGS sequence"/>
</dbReference>
<dbReference type="PANTHER" id="PTHR46171">
    <property type="entry name" value="GH10160P"/>
    <property type="match status" value="1"/>
</dbReference>
<sequence>MSIMESIYPVMEQLVKLAKYCLNIERLIKTTYDHNEREHWVNVLNIHSLILMNNFDDIVSVAVSMLPTYKYSSEPDDGNEKCCAVCLIDFQLNEIIRKLPCAHDFHADCADKWLKLHQTCPMCRACLFNVNEKKEENLFFVNRATGVIIPSVSDSTTASLYNDFLNYLIMSIPESVYHIMDQVAEIVERCNKIKRLIETTSDRDQLLQFMNELNNCDLKLDVLLDDVRSIQVETLPKYEFSPASNDGSEQCCAVCLNDFQLNEIIRKLPCAHDFHSDCVDKWIKLHQTCPMCRACTFDG</sequence>
<dbReference type="CDD" id="cd16454">
    <property type="entry name" value="RING-H2_PA-TM-RING"/>
    <property type="match status" value="1"/>
</dbReference>
<proteinExistence type="predicted"/>
<accession>A0A1B0BSE1</accession>
<dbReference type="GO" id="GO:0008270">
    <property type="term" value="F:zinc ion binding"/>
    <property type="evidence" value="ECO:0007669"/>
    <property type="project" value="UniProtKB-KW"/>
</dbReference>
<name>A0A1B0BSE1_9MUSC</name>
<dbReference type="GO" id="GO:0016567">
    <property type="term" value="P:protein ubiquitination"/>
    <property type="evidence" value="ECO:0007669"/>
    <property type="project" value="TreeGrafter"/>
</dbReference>
<keyword evidence="2" id="KW-0862">Zinc</keyword>
<keyword evidence="6" id="KW-1185">Reference proteome</keyword>
<dbReference type="AlphaFoldDB" id="A0A1B0BSE1"/>
<dbReference type="VEuPathDB" id="VectorBase:GPPI039146"/>
<keyword evidence="1 3" id="KW-0863">Zinc-finger</keyword>
<dbReference type="InterPro" id="IPR013083">
    <property type="entry name" value="Znf_RING/FYVE/PHD"/>
</dbReference>
<dbReference type="Pfam" id="PF13639">
    <property type="entry name" value="zf-RING_2"/>
    <property type="match status" value="2"/>
</dbReference>
<keyword evidence="1 3" id="KW-0479">Metal-binding</keyword>
<dbReference type="GO" id="GO:0061630">
    <property type="term" value="F:ubiquitin protein ligase activity"/>
    <property type="evidence" value="ECO:0007669"/>
    <property type="project" value="TreeGrafter"/>
</dbReference>
<dbReference type="SMART" id="SM00184">
    <property type="entry name" value="RING"/>
    <property type="match status" value="2"/>
</dbReference>
<evidence type="ECO:0000256" key="2">
    <source>
        <dbReference type="ARBA" id="ARBA00022833"/>
    </source>
</evidence>
<dbReference type="Gene3D" id="3.30.40.10">
    <property type="entry name" value="Zinc/RING finger domain, C3HC4 (zinc finger)"/>
    <property type="match status" value="2"/>
</dbReference>
<dbReference type="EnsemblMetazoa" id="GPPI039146-RA">
    <property type="protein sequence ID" value="GPPI039146-PA"/>
    <property type="gene ID" value="GPPI039146"/>
</dbReference>
<dbReference type="PANTHER" id="PTHR46171:SF3">
    <property type="entry name" value="GH10160P"/>
    <property type="match status" value="1"/>
</dbReference>
<reference evidence="5" key="2">
    <citation type="submission" date="2020-05" db="UniProtKB">
        <authorList>
            <consortium name="EnsemblMetazoa"/>
        </authorList>
    </citation>
    <scope>IDENTIFICATION</scope>
    <source>
        <strain evidence="5">IAEA</strain>
    </source>
</reference>
<reference evidence="6" key="1">
    <citation type="submission" date="2015-01" db="EMBL/GenBank/DDBJ databases">
        <authorList>
            <person name="Aksoy S."/>
            <person name="Warren W."/>
            <person name="Wilson R.K."/>
        </authorList>
    </citation>
    <scope>NUCLEOTIDE SEQUENCE [LARGE SCALE GENOMIC DNA]</scope>
    <source>
        <strain evidence="6">IAEA</strain>
    </source>
</reference>
<organism evidence="5 6">
    <name type="scientific">Glossina palpalis gambiensis</name>
    <dbReference type="NCBI Taxonomy" id="67801"/>
    <lineage>
        <taxon>Eukaryota</taxon>
        <taxon>Metazoa</taxon>
        <taxon>Ecdysozoa</taxon>
        <taxon>Arthropoda</taxon>
        <taxon>Hexapoda</taxon>
        <taxon>Insecta</taxon>
        <taxon>Pterygota</taxon>
        <taxon>Neoptera</taxon>
        <taxon>Endopterygota</taxon>
        <taxon>Diptera</taxon>
        <taxon>Brachycera</taxon>
        <taxon>Muscomorpha</taxon>
        <taxon>Hippoboscoidea</taxon>
        <taxon>Glossinidae</taxon>
        <taxon>Glossina</taxon>
    </lineage>
</organism>
<protein>
    <recommendedName>
        <fullName evidence="4">RING-type domain-containing protein</fullName>
    </recommendedName>
</protein>
<dbReference type="EMBL" id="JXJN01019690">
    <property type="status" value="NOT_ANNOTATED_CDS"/>
    <property type="molecule type" value="Genomic_DNA"/>
</dbReference>
<evidence type="ECO:0000313" key="5">
    <source>
        <dbReference type="EnsemblMetazoa" id="GPPI039146-PA"/>
    </source>
</evidence>
<dbReference type="STRING" id="67801.A0A1B0BSE1"/>